<feature type="compositionally biased region" description="Polar residues" evidence="1">
    <location>
        <begin position="192"/>
        <end position="205"/>
    </location>
</feature>
<organism evidence="3">
    <name type="scientific">Streptomyces sp. R33</name>
    <dbReference type="NCBI Taxonomy" id="3238629"/>
    <lineage>
        <taxon>Bacteria</taxon>
        <taxon>Bacillati</taxon>
        <taxon>Actinomycetota</taxon>
        <taxon>Actinomycetes</taxon>
        <taxon>Kitasatosporales</taxon>
        <taxon>Streptomycetaceae</taxon>
        <taxon>Streptomyces</taxon>
    </lineage>
</organism>
<keyword evidence="2" id="KW-0472">Membrane</keyword>
<dbReference type="RefSeq" id="WP_369777993.1">
    <property type="nucleotide sequence ID" value="NZ_CP165727.1"/>
</dbReference>
<protein>
    <recommendedName>
        <fullName evidence="4">Serine/arginine repetitive matrix protein 2</fullName>
    </recommendedName>
</protein>
<keyword evidence="2" id="KW-0812">Transmembrane</keyword>
<feature type="transmembrane region" description="Helical" evidence="2">
    <location>
        <begin position="104"/>
        <end position="124"/>
    </location>
</feature>
<evidence type="ECO:0008006" key="4">
    <source>
        <dbReference type="Google" id="ProtNLM"/>
    </source>
</evidence>
<feature type="region of interest" description="Disordered" evidence="1">
    <location>
        <begin position="121"/>
        <end position="180"/>
    </location>
</feature>
<feature type="region of interest" description="Disordered" evidence="1">
    <location>
        <begin position="1"/>
        <end position="100"/>
    </location>
</feature>
<evidence type="ECO:0000256" key="2">
    <source>
        <dbReference type="SAM" id="Phobius"/>
    </source>
</evidence>
<gene>
    <name evidence="3" type="ORF">AB5J51_16790</name>
</gene>
<proteinExistence type="predicted"/>
<feature type="region of interest" description="Disordered" evidence="1">
    <location>
        <begin position="192"/>
        <end position="212"/>
    </location>
</feature>
<reference evidence="3" key="1">
    <citation type="submission" date="2024-08" db="EMBL/GenBank/DDBJ databases">
        <authorList>
            <person name="Yu S.T."/>
        </authorList>
    </citation>
    <scope>NUCLEOTIDE SEQUENCE</scope>
    <source>
        <strain evidence="3">R33</strain>
    </source>
</reference>
<sequence>MSSSDDAWWNPQSQAWEWGERPASPDAPPPEPAGRPEQPTQPEWWAQGSTPAPAPTPDTPPTEAPQPALPPLPPPPVPGYEPWSPPDPNGPGDGGRGRKWRSPLLVGLVAAVVGGASVAGWMLLGGEDGPGTNAQPPLGSGAATGGSATAGSSASAPASPAPGPSRSASPSTGSSPGYTVVHNDAGFSVSVPTGWQPSYEEQGSGSFYRPPGGDRSALLQVFPITEDRSTSSCELLRISSKSLESGTPNYRQVSLDPVAGSACELVYEYDSAESRGRRRGIERIVTAADGRRWALLAAGRAADTATVRANLTAAAESFRPG</sequence>
<name>A0AB39Y4Q4_9ACTN</name>
<evidence type="ECO:0000256" key="1">
    <source>
        <dbReference type="SAM" id="MobiDB-lite"/>
    </source>
</evidence>
<dbReference type="AlphaFoldDB" id="A0AB39Y4Q4"/>
<feature type="compositionally biased region" description="Pro residues" evidence="1">
    <location>
        <begin position="52"/>
        <end position="89"/>
    </location>
</feature>
<dbReference type="EMBL" id="CP165727">
    <property type="protein sequence ID" value="XDV64466.1"/>
    <property type="molecule type" value="Genomic_DNA"/>
</dbReference>
<feature type="compositionally biased region" description="Polar residues" evidence="1">
    <location>
        <begin position="1"/>
        <end position="15"/>
    </location>
</feature>
<evidence type="ECO:0000313" key="3">
    <source>
        <dbReference type="EMBL" id="XDV64466.1"/>
    </source>
</evidence>
<feature type="compositionally biased region" description="Low complexity" evidence="1">
    <location>
        <begin position="136"/>
        <end position="177"/>
    </location>
</feature>
<accession>A0AB39Y4Q4</accession>
<keyword evidence="2" id="KW-1133">Transmembrane helix</keyword>